<dbReference type="InterPro" id="IPR036628">
    <property type="entry name" value="Clp_N_dom_sf"/>
</dbReference>
<dbReference type="Gene3D" id="1.10.1780.10">
    <property type="entry name" value="Clp, N-terminal domain"/>
    <property type="match status" value="2"/>
</dbReference>
<name>A0A4Y3KAI7_CELUD</name>
<protein>
    <submittedName>
        <fullName evidence="3">Clp protease</fullName>
    </submittedName>
</protein>
<proteinExistence type="predicted"/>
<comment type="caution">
    <text evidence="3">The sequence shown here is derived from an EMBL/GenBank/DDBJ whole genome shotgun (WGS) entry which is preliminary data.</text>
</comment>
<evidence type="ECO:0000259" key="2">
    <source>
        <dbReference type="PROSITE" id="PS51903"/>
    </source>
</evidence>
<keyword evidence="3" id="KW-0645">Protease</keyword>
<keyword evidence="1" id="KW-0677">Repeat</keyword>
<feature type="domain" description="Clp R" evidence="2">
    <location>
        <begin position="2"/>
        <end position="173"/>
    </location>
</feature>
<sequence>MFERFTRDARAAVTLAQDEAGALGAERIDADHVLLAAVRTDGAARRALASLGVQPDDVAAAVRAREGLDDEALASIGVDLAAIREQVESTFGPGALDAGPPTSPRTFTPDAKKLLEVALREAVRSRRRSIDTGHLLLAAVRLDETGAHAALGALGLTDDAVRDAVTAAWAAAA</sequence>
<dbReference type="GO" id="GO:0008233">
    <property type="term" value="F:peptidase activity"/>
    <property type="evidence" value="ECO:0007669"/>
    <property type="project" value="UniProtKB-KW"/>
</dbReference>
<dbReference type="EMBL" id="BJLP01000020">
    <property type="protein sequence ID" value="GEA81023.1"/>
    <property type="molecule type" value="Genomic_DNA"/>
</dbReference>
<reference evidence="3 4" key="1">
    <citation type="submission" date="2019-06" db="EMBL/GenBank/DDBJ databases">
        <title>Whole genome shotgun sequence of Cellulomonas uda NBRC 3747.</title>
        <authorList>
            <person name="Hosoyama A."/>
            <person name="Uohara A."/>
            <person name="Ohji S."/>
            <person name="Ichikawa N."/>
        </authorList>
    </citation>
    <scope>NUCLEOTIDE SEQUENCE [LARGE SCALE GENOMIC DNA]</scope>
    <source>
        <strain evidence="3 4">NBRC 3747</strain>
    </source>
</reference>
<dbReference type="GO" id="GO:0006508">
    <property type="term" value="P:proteolysis"/>
    <property type="evidence" value="ECO:0007669"/>
    <property type="project" value="UniProtKB-KW"/>
</dbReference>
<keyword evidence="3" id="KW-0378">Hydrolase</keyword>
<dbReference type="PROSITE" id="PS51903">
    <property type="entry name" value="CLP_R"/>
    <property type="match status" value="1"/>
</dbReference>
<dbReference type="AlphaFoldDB" id="A0A4Y3KAI7"/>
<keyword evidence="4" id="KW-1185">Reference proteome</keyword>
<organism evidence="3 4">
    <name type="scientific">Cellulomonas uda</name>
    <dbReference type="NCBI Taxonomy" id="1714"/>
    <lineage>
        <taxon>Bacteria</taxon>
        <taxon>Bacillati</taxon>
        <taxon>Actinomycetota</taxon>
        <taxon>Actinomycetes</taxon>
        <taxon>Micrococcales</taxon>
        <taxon>Cellulomonadaceae</taxon>
        <taxon>Cellulomonas</taxon>
    </lineage>
</organism>
<evidence type="ECO:0000313" key="3">
    <source>
        <dbReference type="EMBL" id="GEA81023.1"/>
    </source>
</evidence>
<dbReference type="RefSeq" id="WP_141319947.1">
    <property type="nucleotide sequence ID" value="NZ_BJLP01000020.1"/>
</dbReference>
<dbReference type="SUPFAM" id="SSF81923">
    <property type="entry name" value="Double Clp-N motif"/>
    <property type="match status" value="2"/>
</dbReference>
<evidence type="ECO:0000313" key="4">
    <source>
        <dbReference type="Proteomes" id="UP000315842"/>
    </source>
</evidence>
<dbReference type="Pfam" id="PF02861">
    <property type="entry name" value="Clp_N"/>
    <property type="match status" value="1"/>
</dbReference>
<accession>A0A4Y3KAI7</accession>
<evidence type="ECO:0000256" key="1">
    <source>
        <dbReference type="PROSITE-ProRule" id="PRU01251"/>
    </source>
</evidence>
<dbReference type="InterPro" id="IPR004176">
    <property type="entry name" value="Clp_R_N"/>
</dbReference>
<gene>
    <name evidence="3" type="ORF">CUD01_14670</name>
</gene>
<dbReference type="Proteomes" id="UP000315842">
    <property type="component" value="Unassembled WGS sequence"/>
</dbReference>